<accession>A0ABD5Q7Y7</accession>
<dbReference type="EMBL" id="JBHSHT010000003">
    <property type="protein sequence ID" value="MFC4826634.1"/>
    <property type="molecule type" value="Genomic_DNA"/>
</dbReference>
<comment type="caution">
    <text evidence="1">The sequence shown here is derived from an EMBL/GenBank/DDBJ whole genome shotgun (WGS) entry which is preliminary data.</text>
</comment>
<evidence type="ECO:0000313" key="1">
    <source>
        <dbReference type="EMBL" id="MFC4826634.1"/>
    </source>
</evidence>
<dbReference type="GeneID" id="73047763"/>
<dbReference type="Gene3D" id="3.30.160.250">
    <property type="match status" value="1"/>
</dbReference>
<name>A0ABD5Q7Y7_9EURY</name>
<dbReference type="InterPro" id="IPR035069">
    <property type="entry name" value="TTHA1013/TTHA0281-like"/>
</dbReference>
<dbReference type="InterPro" id="IPR055811">
    <property type="entry name" value="DUF7387"/>
</dbReference>
<sequence length="73" mass="7882">MGVQSRNPNGDGETVVITRSDGWYVAKDEESGVASQGETKAEALANLAEALELHERPVPEEDDVVEESTAPWL</sequence>
<dbReference type="Pfam" id="PF24113">
    <property type="entry name" value="DUF7387"/>
    <property type="match status" value="1"/>
</dbReference>
<evidence type="ECO:0000313" key="2">
    <source>
        <dbReference type="Proteomes" id="UP001595945"/>
    </source>
</evidence>
<dbReference type="SUPFAM" id="SSF143100">
    <property type="entry name" value="TTHA1013/TTHA0281-like"/>
    <property type="match status" value="1"/>
</dbReference>
<dbReference type="Proteomes" id="UP001595945">
    <property type="component" value="Unassembled WGS sequence"/>
</dbReference>
<gene>
    <name evidence="1" type="ORF">ACFO9K_20450</name>
</gene>
<proteinExistence type="predicted"/>
<keyword evidence="2" id="KW-1185">Reference proteome</keyword>
<dbReference type="AlphaFoldDB" id="A0ABD5Q7Y7"/>
<reference evidence="1 2" key="1">
    <citation type="journal article" date="2019" name="Int. J. Syst. Evol. Microbiol.">
        <title>The Global Catalogue of Microorganisms (GCM) 10K type strain sequencing project: providing services to taxonomists for standard genome sequencing and annotation.</title>
        <authorList>
            <consortium name="The Broad Institute Genomics Platform"/>
            <consortium name="The Broad Institute Genome Sequencing Center for Infectious Disease"/>
            <person name="Wu L."/>
            <person name="Ma J."/>
        </authorList>
    </citation>
    <scope>NUCLEOTIDE SEQUENCE [LARGE SCALE GENOMIC DNA]</scope>
    <source>
        <strain evidence="1 2">XZYJ18</strain>
    </source>
</reference>
<organism evidence="1 2">
    <name type="scientific">Halorussus aquaticus</name>
    <dbReference type="NCBI Taxonomy" id="2953748"/>
    <lineage>
        <taxon>Archaea</taxon>
        <taxon>Methanobacteriati</taxon>
        <taxon>Methanobacteriota</taxon>
        <taxon>Stenosarchaea group</taxon>
        <taxon>Halobacteria</taxon>
        <taxon>Halobacteriales</taxon>
        <taxon>Haladaptataceae</taxon>
        <taxon>Halorussus</taxon>
    </lineage>
</organism>
<dbReference type="RefSeq" id="WP_254270855.1">
    <property type="nucleotide sequence ID" value="NZ_CP100403.1"/>
</dbReference>
<protein>
    <submittedName>
        <fullName evidence="1">Type II toxin-antitoxin system HicB family antitoxin</fullName>
    </submittedName>
</protein>